<dbReference type="AlphaFoldDB" id="A0A381X6L4"/>
<dbReference type="SUPFAM" id="SSF53706">
    <property type="entry name" value="Formate dehydrogenase/DMSO reductase, domains 1-3"/>
    <property type="match status" value="1"/>
</dbReference>
<dbReference type="GO" id="GO:0016491">
    <property type="term" value="F:oxidoreductase activity"/>
    <property type="evidence" value="ECO:0007669"/>
    <property type="project" value="InterPro"/>
</dbReference>
<evidence type="ECO:0000313" key="2">
    <source>
        <dbReference type="EMBL" id="SVA60270.1"/>
    </source>
</evidence>
<organism evidence="2">
    <name type="scientific">marine metagenome</name>
    <dbReference type="NCBI Taxonomy" id="408172"/>
    <lineage>
        <taxon>unclassified sequences</taxon>
        <taxon>metagenomes</taxon>
        <taxon>ecological metagenomes</taxon>
    </lineage>
</organism>
<dbReference type="InterPro" id="IPR050123">
    <property type="entry name" value="Prok_molybdopt-oxidoreductase"/>
</dbReference>
<dbReference type="Pfam" id="PF00384">
    <property type="entry name" value="Molybdopterin"/>
    <property type="match status" value="1"/>
</dbReference>
<gene>
    <name evidence="2" type="ORF">METZ01_LOCUS113124</name>
</gene>
<proteinExistence type="predicted"/>
<evidence type="ECO:0000259" key="1">
    <source>
        <dbReference type="Pfam" id="PF00384"/>
    </source>
</evidence>
<feature type="domain" description="Molybdopterin oxidoreductase" evidence="1">
    <location>
        <begin position="102"/>
        <end position="464"/>
    </location>
</feature>
<reference evidence="2" key="1">
    <citation type="submission" date="2018-05" db="EMBL/GenBank/DDBJ databases">
        <authorList>
            <person name="Lanie J.A."/>
            <person name="Ng W.-L."/>
            <person name="Kazmierczak K.M."/>
            <person name="Andrzejewski T.M."/>
            <person name="Davidsen T.M."/>
            <person name="Wayne K.J."/>
            <person name="Tettelin H."/>
            <person name="Glass J.I."/>
            <person name="Rusch D."/>
            <person name="Podicherti R."/>
            <person name="Tsui H.-C.T."/>
            <person name="Winkler M.E."/>
        </authorList>
    </citation>
    <scope>NUCLEOTIDE SEQUENCE</scope>
</reference>
<sequence length="576" mass="63232">MSRSVSGFNSIIYALKIAKTVGFKNYLKSIKSKNACKTCAFGMGGQKGGMVNESGNYPEICKKSMQAQLTDIQGPIPENVFNTHTFDNFSSIPPRKLERLGRLNTPLINMGDNDYLSPIHWDDAQNVLSTTFKNITPQRTFFYSSGRSSNEAAFLLQIFARAYGTNNINNCSYYCHQASGVGLSKTIGSGTATIVLEGVKKADMIFVIGANPSSNHPRLMRELLHCRRRGGEVIIINPLMEPGLKNFTVPSDLRSLIMGDNKIATQYIQPRIGGDIALLKGGSKAVIESKNIHNDFIKKYTSGFEDYSSDVLSTSWADIEKTSGVNRKKIEKLAKLYAKAENVVFSWCMGITHHKHGVNNVESIVNLALIRGMVGRNNAGLLPLRGHSNVQGIGSMGMTPSLKKSVLENLEKKLGISTPNCKGMDTLQCLRAAEEGKIDAAFIMGGNLYGASPDSEFAKQALSKIPFKVFLTTTLNQGHFRGRGKNTLILPVLARDEELQATTQESMFNFIRMSDGGCPRLNNVRSEVEIIAQMAESIVGTGLVDFSAFRKHRNIREAIGHIVPGFNKLITIDDTK</sequence>
<protein>
    <recommendedName>
        <fullName evidence="1">Molybdopterin oxidoreductase domain-containing protein</fullName>
    </recommendedName>
</protein>
<dbReference type="InterPro" id="IPR006656">
    <property type="entry name" value="Mopterin_OxRdtase"/>
</dbReference>
<name>A0A381X6L4_9ZZZZ</name>
<dbReference type="Gene3D" id="3.40.50.740">
    <property type="match status" value="1"/>
</dbReference>
<dbReference type="GO" id="GO:0016020">
    <property type="term" value="C:membrane"/>
    <property type="evidence" value="ECO:0007669"/>
    <property type="project" value="TreeGrafter"/>
</dbReference>
<dbReference type="EMBL" id="UINC01014069">
    <property type="protein sequence ID" value="SVA60270.1"/>
    <property type="molecule type" value="Genomic_DNA"/>
</dbReference>
<accession>A0A381X6L4</accession>
<dbReference type="PANTHER" id="PTHR43105">
    <property type="entry name" value="RESPIRATORY NITRATE REDUCTASE"/>
    <property type="match status" value="1"/>
</dbReference>
<dbReference type="Gene3D" id="3.40.228.10">
    <property type="entry name" value="Dimethylsulfoxide Reductase, domain 2"/>
    <property type="match status" value="1"/>
</dbReference>
<dbReference type="PANTHER" id="PTHR43105:SF4">
    <property type="entry name" value="PROTEIN YDEP"/>
    <property type="match status" value="1"/>
</dbReference>
<feature type="non-terminal residue" evidence="2">
    <location>
        <position position="576"/>
    </location>
</feature>